<feature type="domain" description="EamA" evidence="7">
    <location>
        <begin position="183"/>
        <end position="322"/>
    </location>
</feature>
<dbReference type="Proteomes" id="UP000516437">
    <property type="component" value="Chromosome 4"/>
</dbReference>
<feature type="transmembrane region" description="Helical" evidence="6">
    <location>
        <begin position="181"/>
        <end position="201"/>
    </location>
</feature>
<dbReference type="SUPFAM" id="SSF103481">
    <property type="entry name" value="Multidrug resistance efflux transporter EmrE"/>
    <property type="match status" value="2"/>
</dbReference>
<dbReference type="GO" id="GO:0016020">
    <property type="term" value="C:membrane"/>
    <property type="evidence" value="ECO:0007669"/>
    <property type="project" value="UniProtKB-SubCell"/>
</dbReference>
<dbReference type="PANTHER" id="PTHR31218">
    <property type="entry name" value="WAT1-RELATED PROTEIN"/>
    <property type="match status" value="1"/>
</dbReference>
<feature type="transmembrane region" description="Helical" evidence="6">
    <location>
        <begin position="9"/>
        <end position="27"/>
    </location>
</feature>
<dbReference type="AlphaFoldDB" id="A0A6A1VYP4"/>
<reference evidence="8 9" key="1">
    <citation type="journal article" date="2019" name="Plant Biotechnol. J.">
        <title>The red bayberry genome and genetic basis of sex determination.</title>
        <authorList>
            <person name="Jia H.M."/>
            <person name="Jia H.J."/>
            <person name="Cai Q.L."/>
            <person name="Wang Y."/>
            <person name="Zhao H.B."/>
            <person name="Yang W.F."/>
            <person name="Wang G.Y."/>
            <person name="Li Y.H."/>
            <person name="Zhan D.L."/>
            <person name="Shen Y.T."/>
            <person name="Niu Q.F."/>
            <person name="Chang L."/>
            <person name="Qiu J."/>
            <person name="Zhao L."/>
            <person name="Xie H.B."/>
            <person name="Fu W.Y."/>
            <person name="Jin J."/>
            <person name="Li X.W."/>
            <person name="Jiao Y."/>
            <person name="Zhou C.C."/>
            <person name="Tu T."/>
            <person name="Chai C.Y."/>
            <person name="Gao J.L."/>
            <person name="Fan L.J."/>
            <person name="van de Weg E."/>
            <person name="Wang J.Y."/>
            <person name="Gao Z.S."/>
        </authorList>
    </citation>
    <scope>NUCLEOTIDE SEQUENCE [LARGE SCALE GENOMIC DNA]</scope>
    <source>
        <tissue evidence="8">Leaves</tissue>
    </source>
</reference>
<feature type="transmembrane region" description="Helical" evidence="6">
    <location>
        <begin position="33"/>
        <end position="59"/>
    </location>
</feature>
<dbReference type="GO" id="GO:0022857">
    <property type="term" value="F:transmembrane transporter activity"/>
    <property type="evidence" value="ECO:0007669"/>
    <property type="project" value="InterPro"/>
</dbReference>
<keyword evidence="3 6" id="KW-0812">Transmembrane</keyword>
<feature type="transmembrane region" description="Helical" evidence="6">
    <location>
        <begin position="303"/>
        <end position="322"/>
    </location>
</feature>
<dbReference type="Pfam" id="PF00892">
    <property type="entry name" value="EamA"/>
    <property type="match status" value="2"/>
</dbReference>
<sequence length="354" mass="38104">MTVELMKPNIFGDVALVGGLIGVQVVYAGNSLLLSYLMSLGLNPLTIVIFSSFATFLVLSPMASYFERSKWPKKFSLKLITQLFLISLGGVTLFQTLFLKGIKLTSPAMATAMPNLAPALIFVIAWTFRLERVKLSCLYSKVKIVGTLLCVAGALTMSIMHSAGAPEKEAQLSSPSFDKEKIIGCLYLVAAVVVLSSNVVLQATTLTDFPAPVSLCAITSLIGSFITAAVQLVQDHKIETGWPLLSVGHLIGYSLVGGIVNGGCVSFNTWAMKKRGPVLVSTFSPISTVCSVIFSVVTLGDTINIGSLAGMFLMFSGLYFVLWAKGKEGYYQDELECKWKPPRVVGQEKSSQND</sequence>
<comment type="similarity">
    <text evidence="2 6">Belongs to the drug/metabolite transporter (DMT) superfamily. Plant drug/metabolite exporter (P-DME) (TC 2.A.7.4) family.</text>
</comment>
<dbReference type="EMBL" id="RXIC02000022">
    <property type="protein sequence ID" value="KAB1217007.1"/>
    <property type="molecule type" value="Genomic_DNA"/>
</dbReference>
<feature type="transmembrane region" description="Helical" evidence="6">
    <location>
        <begin position="142"/>
        <end position="161"/>
    </location>
</feature>
<evidence type="ECO:0000256" key="1">
    <source>
        <dbReference type="ARBA" id="ARBA00004141"/>
    </source>
</evidence>
<keyword evidence="5 6" id="KW-0472">Membrane</keyword>
<organism evidence="8 9">
    <name type="scientific">Morella rubra</name>
    <name type="common">Chinese bayberry</name>
    <dbReference type="NCBI Taxonomy" id="262757"/>
    <lineage>
        <taxon>Eukaryota</taxon>
        <taxon>Viridiplantae</taxon>
        <taxon>Streptophyta</taxon>
        <taxon>Embryophyta</taxon>
        <taxon>Tracheophyta</taxon>
        <taxon>Spermatophyta</taxon>
        <taxon>Magnoliopsida</taxon>
        <taxon>eudicotyledons</taxon>
        <taxon>Gunneridae</taxon>
        <taxon>Pentapetalae</taxon>
        <taxon>rosids</taxon>
        <taxon>fabids</taxon>
        <taxon>Fagales</taxon>
        <taxon>Myricaceae</taxon>
        <taxon>Morella</taxon>
    </lineage>
</organism>
<name>A0A6A1VYP4_9ROSI</name>
<proteinExistence type="inferred from homology"/>
<dbReference type="InterPro" id="IPR030184">
    <property type="entry name" value="WAT1-related"/>
</dbReference>
<evidence type="ECO:0000256" key="4">
    <source>
        <dbReference type="ARBA" id="ARBA00022989"/>
    </source>
</evidence>
<feature type="transmembrane region" description="Helical" evidence="6">
    <location>
        <begin position="79"/>
        <end position="99"/>
    </location>
</feature>
<feature type="transmembrane region" description="Helical" evidence="6">
    <location>
        <begin position="250"/>
        <end position="271"/>
    </location>
</feature>
<accession>A0A6A1VYP4</accession>
<comment type="subcellular location">
    <subcellularLocation>
        <location evidence="1 6">Membrane</location>
        <topology evidence="1 6">Multi-pass membrane protein</topology>
    </subcellularLocation>
</comment>
<evidence type="ECO:0000259" key="7">
    <source>
        <dbReference type="Pfam" id="PF00892"/>
    </source>
</evidence>
<feature type="transmembrane region" description="Helical" evidence="6">
    <location>
        <begin position="278"/>
        <end position="297"/>
    </location>
</feature>
<dbReference type="InterPro" id="IPR000620">
    <property type="entry name" value="EamA_dom"/>
</dbReference>
<feature type="transmembrane region" description="Helical" evidence="6">
    <location>
        <begin position="111"/>
        <end position="130"/>
    </location>
</feature>
<keyword evidence="9" id="KW-1185">Reference proteome</keyword>
<feature type="domain" description="EamA" evidence="7">
    <location>
        <begin position="21"/>
        <end position="158"/>
    </location>
</feature>
<keyword evidence="4 6" id="KW-1133">Transmembrane helix</keyword>
<evidence type="ECO:0000313" key="9">
    <source>
        <dbReference type="Proteomes" id="UP000516437"/>
    </source>
</evidence>
<comment type="caution">
    <text evidence="8">The sequence shown here is derived from an EMBL/GenBank/DDBJ whole genome shotgun (WGS) entry which is preliminary data.</text>
</comment>
<gene>
    <name evidence="8" type="ORF">CJ030_MR4G021314</name>
</gene>
<dbReference type="OrthoDB" id="642067at2759"/>
<feature type="transmembrane region" description="Helical" evidence="6">
    <location>
        <begin position="213"/>
        <end position="230"/>
    </location>
</feature>
<protein>
    <recommendedName>
        <fullName evidence="6">WAT1-related protein</fullName>
    </recommendedName>
</protein>
<evidence type="ECO:0000256" key="6">
    <source>
        <dbReference type="RuleBase" id="RU363077"/>
    </source>
</evidence>
<evidence type="ECO:0000256" key="2">
    <source>
        <dbReference type="ARBA" id="ARBA00007635"/>
    </source>
</evidence>
<dbReference type="InterPro" id="IPR037185">
    <property type="entry name" value="EmrE-like"/>
</dbReference>
<evidence type="ECO:0000256" key="3">
    <source>
        <dbReference type="ARBA" id="ARBA00022692"/>
    </source>
</evidence>
<evidence type="ECO:0000313" key="8">
    <source>
        <dbReference type="EMBL" id="KAB1217007.1"/>
    </source>
</evidence>
<evidence type="ECO:0000256" key="5">
    <source>
        <dbReference type="ARBA" id="ARBA00023136"/>
    </source>
</evidence>